<name>A0ABT4CTK3_9CLOT</name>
<proteinExistence type="predicted"/>
<evidence type="ECO:0000256" key="3">
    <source>
        <dbReference type="PROSITE-ProRule" id="PRU10141"/>
    </source>
</evidence>
<keyword evidence="6" id="KW-1185">Reference proteome</keyword>
<keyword evidence="5" id="KW-0808">Transferase</keyword>
<feature type="binding site" evidence="3">
    <location>
        <position position="45"/>
    </location>
    <ligand>
        <name>ATP</name>
        <dbReference type="ChEBI" id="CHEBI:30616"/>
    </ligand>
</feature>
<keyword evidence="2 3" id="KW-0067">ATP-binding</keyword>
<evidence type="ECO:0000256" key="2">
    <source>
        <dbReference type="ARBA" id="ARBA00022840"/>
    </source>
</evidence>
<dbReference type="PROSITE" id="PS50011">
    <property type="entry name" value="PROTEIN_KINASE_DOM"/>
    <property type="match status" value="1"/>
</dbReference>
<dbReference type="RefSeq" id="WP_268051392.1">
    <property type="nucleotide sequence ID" value="NZ_JAPQES010000007.1"/>
</dbReference>
<comment type="caution">
    <text evidence="5">The sequence shown here is derived from an EMBL/GenBank/DDBJ whole genome shotgun (WGS) entry which is preliminary data.</text>
</comment>
<dbReference type="CDD" id="cd14014">
    <property type="entry name" value="STKc_PknB_like"/>
    <property type="match status" value="1"/>
</dbReference>
<dbReference type="SMART" id="SM00220">
    <property type="entry name" value="S_TKc"/>
    <property type="match status" value="1"/>
</dbReference>
<dbReference type="InterPro" id="IPR000719">
    <property type="entry name" value="Prot_kinase_dom"/>
</dbReference>
<sequence length="511" mass="59327">MIIKPGTIIKDESSEYVIEKIIGEGGFGFVYKAKNMTNGLTYAIKTVSTSFQDDSKLAAFENEINMATKITSPNVINYKFTHNGTTFPELPPYIIMDYADQGTLTDILKKQKLSGKFFDNNQLLQMFIQLSNGMSAINEKLVHRDIKPDNILVDSSQLKITDFGLSKVAGERTRTMSFKGYGTLKYIAPEAWNNDKNTIQMDIYAMGIVFYELATLQHPYKVVNDGDVSLWKEAHLYCIPDNPKNINKHITPSIGSLIMKMLEKSTSKRFNNWDEIKQYLVTDKTEKSNIDDIIDSMLNTRLQKDTTFQKEKAEEERKKKETTDFCKLVKYQYNTSIFALLNKFVDNFNSKYPNGNIKLEVGSNYDEKLIRNTITLVSGKVLTIELVALLERDFVRTREYNDFGEIITRTQVEMPVLKNRRIFAWGRLYSNEQIGFNIFLLEKTGEIYGEWFLMENTNSGFSRRRRPEPFGFELSELEKEIQNINVMNRYNSKIFPLDMNKFYEYIFRYNS</sequence>
<dbReference type="Proteomes" id="UP001079657">
    <property type="component" value="Unassembled WGS sequence"/>
</dbReference>
<dbReference type="InterPro" id="IPR008271">
    <property type="entry name" value="Ser/Thr_kinase_AS"/>
</dbReference>
<dbReference type="Gene3D" id="1.10.510.10">
    <property type="entry name" value="Transferase(Phosphotransferase) domain 1"/>
    <property type="match status" value="1"/>
</dbReference>
<dbReference type="InterPro" id="IPR053235">
    <property type="entry name" value="Ser_Thr_kinase"/>
</dbReference>
<protein>
    <submittedName>
        <fullName evidence="5">Serine/threonine-protein kinase</fullName>
    </submittedName>
</protein>
<reference evidence="5" key="1">
    <citation type="submission" date="2022-12" db="EMBL/GenBank/DDBJ databases">
        <authorList>
            <person name="Wang J."/>
        </authorList>
    </citation>
    <scope>NUCLEOTIDE SEQUENCE</scope>
    <source>
        <strain evidence="5">HY-42-06</strain>
    </source>
</reference>
<dbReference type="GO" id="GO:0016301">
    <property type="term" value="F:kinase activity"/>
    <property type="evidence" value="ECO:0007669"/>
    <property type="project" value="UniProtKB-KW"/>
</dbReference>
<evidence type="ECO:0000259" key="4">
    <source>
        <dbReference type="PROSITE" id="PS50011"/>
    </source>
</evidence>
<dbReference type="InterPro" id="IPR017441">
    <property type="entry name" value="Protein_kinase_ATP_BS"/>
</dbReference>
<evidence type="ECO:0000313" key="6">
    <source>
        <dbReference type="Proteomes" id="UP001079657"/>
    </source>
</evidence>
<dbReference type="SUPFAM" id="SSF56112">
    <property type="entry name" value="Protein kinase-like (PK-like)"/>
    <property type="match status" value="1"/>
</dbReference>
<dbReference type="Pfam" id="PF00069">
    <property type="entry name" value="Pkinase"/>
    <property type="match status" value="1"/>
</dbReference>
<gene>
    <name evidence="5" type="ORF">OXH55_17395</name>
</gene>
<dbReference type="EMBL" id="JAPQES010000007">
    <property type="protein sequence ID" value="MCY6372405.1"/>
    <property type="molecule type" value="Genomic_DNA"/>
</dbReference>
<dbReference type="PROSITE" id="PS00108">
    <property type="entry name" value="PROTEIN_KINASE_ST"/>
    <property type="match status" value="1"/>
</dbReference>
<dbReference type="PANTHER" id="PTHR24361:SF613">
    <property type="entry name" value="NUCLEAR RECEPTOR-BINDING PROTEIN-RELATED"/>
    <property type="match status" value="1"/>
</dbReference>
<keyword evidence="5" id="KW-0418">Kinase</keyword>
<dbReference type="PROSITE" id="PS00107">
    <property type="entry name" value="PROTEIN_KINASE_ATP"/>
    <property type="match status" value="1"/>
</dbReference>
<evidence type="ECO:0000256" key="1">
    <source>
        <dbReference type="ARBA" id="ARBA00022741"/>
    </source>
</evidence>
<dbReference type="InterPro" id="IPR011009">
    <property type="entry name" value="Kinase-like_dom_sf"/>
</dbReference>
<organism evidence="5 6">
    <name type="scientific">Clostridium ganghwense</name>
    <dbReference type="NCBI Taxonomy" id="312089"/>
    <lineage>
        <taxon>Bacteria</taxon>
        <taxon>Bacillati</taxon>
        <taxon>Bacillota</taxon>
        <taxon>Clostridia</taxon>
        <taxon>Eubacteriales</taxon>
        <taxon>Clostridiaceae</taxon>
        <taxon>Clostridium</taxon>
    </lineage>
</organism>
<feature type="domain" description="Protein kinase" evidence="4">
    <location>
        <begin position="16"/>
        <end position="281"/>
    </location>
</feature>
<keyword evidence="1 3" id="KW-0547">Nucleotide-binding</keyword>
<accession>A0ABT4CTK3</accession>
<dbReference type="PANTHER" id="PTHR24361">
    <property type="entry name" value="MITOGEN-ACTIVATED KINASE KINASE KINASE"/>
    <property type="match status" value="1"/>
</dbReference>
<evidence type="ECO:0000313" key="5">
    <source>
        <dbReference type="EMBL" id="MCY6372405.1"/>
    </source>
</evidence>